<keyword evidence="7" id="KW-1185">Reference proteome</keyword>
<evidence type="ECO:0000313" key="7">
    <source>
        <dbReference type="Proteomes" id="UP000583929"/>
    </source>
</evidence>
<evidence type="ECO:0000256" key="3">
    <source>
        <dbReference type="ARBA" id="ARBA00023274"/>
    </source>
</evidence>
<proteinExistence type="inferred from homology"/>
<dbReference type="GO" id="GO:0003735">
    <property type="term" value="F:structural constituent of ribosome"/>
    <property type="evidence" value="ECO:0007669"/>
    <property type="project" value="UniProtKB-UniRule"/>
</dbReference>
<gene>
    <name evidence="6" type="ORF">G4B88_018189</name>
</gene>
<evidence type="ECO:0000256" key="4">
    <source>
        <dbReference type="RuleBase" id="RU364026"/>
    </source>
</evidence>
<accession>A0A7J6EKQ7</accession>
<evidence type="ECO:0000256" key="1">
    <source>
        <dbReference type="ARBA" id="ARBA00010247"/>
    </source>
</evidence>
<dbReference type="GO" id="GO:0022625">
    <property type="term" value="C:cytosolic large ribosomal subunit"/>
    <property type="evidence" value="ECO:0007669"/>
    <property type="project" value="TreeGrafter"/>
</dbReference>
<evidence type="ECO:0000313" key="6">
    <source>
        <dbReference type="EMBL" id="KAF4358951.1"/>
    </source>
</evidence>
<name>A0A7J6EKQ7_CANSA</name>
<dbReference type="PANTHER" id="PTHR12884:SF0">
    <property type="entry name" value="60S RIBOSOMAL PROTEIN L29"/>
    <property type="match status" value="1"/>
</dbReference>
<evidence type="ECO:0000256" key="5">
    <source>
        <dbReference type="SAM" id="MobiDB-lite"/>
    </source>
</evidence>
<organism evidence="6 7">
    <name type="scientific">Cannabis sativa</name>
    <name type="common">Hemp</name>
    <name type="synonym">Marijuana</name>
    <dbReference type="NCBI Taxonomy" id="3483"/>
    <lineage>
        <taxon>Eukaryota</taxon>
        <taxon>Viridiplantae</taxon>
        <taxon>Streptophyta</taxon>
        <taxon>Embryophyta</taxon>
        <taxon>Tracheophyta</taxon>
        <taxon>Spermatophyta</taxon>
        <taxon>Magnoliopsida</taxon>
        <taxon>eudicotyledons</taxon>
        <taxon>Gunneridae</taxon>
        <taxon>Pentapetalae</taxon>
        <taxon>rosids</taxon>
        <taxon>fabids</taxon>
        <taxon>Rosales</taxon>
        <taxon>Cannabaceae</taxon>
        <taxon>Cannabis</taxon>
    </lineage>
</organism>
<keyword evidence="2 4" id="KW-0689">Ribosomal protein</keyword>
<protein>
    <recommendedName>
        <fullName evidence="4">60S ribosomal protein L29</fullName>
    </recommendedName>
</protein>
<dbReference type="GO" id="GO:0002181">
    <property type="term" value="P:cytoplasmic translation"/>
    <property type="evidence" value="ECO:0007669"/>
    <property type="project" value="TreeGrafter"/>
</dbReference>
<evidence type="ECO:0000256" key="2">
    <source>
        <dbReference type="ARBA" id="ARBA00022980"/>
    </source>
</evidence>
<dbReference type="Pfam" id="PF01779">
    <property type="entry name" value="Ribosomal_L29e"/>
    <property type="match status" value="1"/>
</dbReference>
<feature type="region of interest" description="Disordered" evidence="5">
    <location>
        <begin position="114"/>
        <end position="172"/>
    </location>
</feature>
<comment type="similarity">
    <text evidence="1 4">Belongs to the eukaryotic ribosomal protein eL29 family.</text>
</comment>
<comment type="caution">
    <text evidence="6">The sequence shown here is derived from an EMBL/GenBank/DDBJ whole genome shotgun (WGS) entry which is preliminary data.</text>
</comment>
<dbReference type="AlphaFoldDB" id="A0A7J6EKQ7"/>
<dbReference type="InterPro" id="IPR002673">
    <property type="entry name" value="Ribosomal_eL29"/>
</dbReference>
<dbReference type="EMBL" id="JAATIQ010000373">
    <property type="protein sequence ID" value="KAF4358951.1"/>
    <property type="molecule type" value="Genomic_DNA"/>
</dbReference>
<sequence>MSLDLAVPSRSCMGHSAEMGYWAIHSLTKSPKILNNTHKGIIVIKTQPLKRARASSATQIKGPTSSFFRSKAKKTLAHYRILPLLQVSLSLRLISNLFKILNLYESKSDLQMAKSKNHTAHNQSYKAHKNGIKKPKKQRHTSTKGMDPKFLRNQRYARKHNNSVKNDSGAEE</sequence>
<dbReference type="Proteomes" id="UP000583929">
    <property type="component" value="Unassembled WGS sequence"/>
</dbReference>
<keyword evidence="3 4" id="KW-0687">Ribonucleoprotein</keyword>
<feature type="compositionally biased region" description="Basic residues" evidence="5">
    <location>
        <begin position="126"/>
        <end position="142"/>
    </location>
</feature>
<reference evidence="6 7" key="1">
    <citation type="journal article" date="2020" name="bioRxiv">
        <title>Sequence and annotation of 42 cannabis genomes reveals extensive copy number variation in cannabinoid synthesis and pathogen resistance genes.</title>
        <authorList>
            <person name="Mckernan K.J."/>
            <person name="Helbert Y."/>
            <person name="Kane L.T."/>
            <person name="Ebling H."/>
            <person name="Zhang L."/>
            <person name="Liu B."/>
            <person name="Eaton Z."/>
            <person name="Mclaughlin S."/>
            <person name="Kingan S."/>
            <person name="Baybayan P."/>
            <person name="Concepcion G."/>
            <person name="Jordan M."/>
            <person name="Riva A."/>
            <person name="Barbazuk W."/>
            <person name="Harkins T."/>
        </authorList>
    </citation>
    <scope>NUCLEOTIDE SEQUENCE [LARGE SCALE GENOMIC DNA]</scope>
    <source>
        <strain evidence="7">cv. Jamaican Lion 4</strain>
        <tissue evidence="6">Leaf</tissue>
    </source>
</reference>
<dbReference type="PANTHER" id="PTHR12884">
    <property type="entry name" value="60S RIBOSOMAL PROTEIN L29"/>
    <property type="match status" value="1"/>
</dbReference>
<dbReference type="Gene3D" id="6.10.140.1730">
    <property type="match status" value="1"/>
</dbReference>